<keyword evidence="7" id="KW-1185">Reference proteome</keyword>
<evidence type="ECO:0000256" key="2">
    <source>
        <dbReference type="ARBA" id="ARBA00022750"/>
    </source>
</evidence>
<dbReference type="OrthoDB" id="660550at2759"/>
<evidence type="ECO:0000313" key="6">
    <source>
        <dbReference type="EMBL" id="KZP26871.1"/>
    </source>
</evidence>
<comment type="similarity">
    <text evidence="1 3">Belongs to the peptidase A1 family.</text>
</comment>
<evidence type="ECO:0000313" key="7">
    <source>
        <dbReference type="Proteomes" id="UP000076532"/>
    </source>
</evidence>
<feature type="signal peptide" evidence="4">
    <location>
        <begin position="1"/>
        <end position="22"/>
    </location>
</feature>
<dbReference type="PROSITE" id="PS51767">
    <property type="entry name" value="PEPTIDASE_A1"/>
    <property type="match status" value="1"/>
</dbReference>
<keyword evidence="4" id="KW-0732">Signal</keyword>
<dbReference type="InterPro" id="IPR001969">
    <property type="entry name" value="Aspartic_peptidase_AS"/>
</dbReference>
<keyword evidence="2 3" id="KW-0064">Aspartyl protease</keyword>
<feature type="non-terminal residue" evidence="6">
    <location>
        <position position="260"/>
    </location>
</feature>
<dbReference type="InterPro" id="IPR021109">
    <property type="entry name" value="Peptidase_aspartic_dom_sf"/>
</dbReference>
<dbReference type="STRING" id="436010.A0A166Q8D1"/>
<dbReference type="InterPro" id="IPR033121">
    <property type="entry name" value="PEPTIDASE_A1"/>
</dbReference>
<evidence type="ECO:0000256" key="1">
    <source>
        <dbReference type="ARBA" id="ARBA00007447"/>
    </source>
</evidence>
<name>A0A166Q8D1_9AGAM</name>
<dbReference type="PANTHER" id="PTHR47966">
    <property type="entry name" value="BETA-SITE APP-CLEAVING ENZYME, ISOFORM A-RELATED"/>
    <property type="match status" value="1"/>
</dbReference>
<dbReference type="PROSITE" id="PS00141">
    <property type="entry name" value="ASP_PROTEASE"/>
    <property type="match status" value="1"/>
</dbReference>
<dbReference type="AlphaFoldDB" id="A0A166Q8D1"/>
<dbReference type="SUPFAM" id="SSF50630">
    <property type="entry name" value="Acid proteases"/>
    <property type="match status" value="1"/>
</dbReference>
<organism evidence="6 7">
    <name type="scientific">Athelia psychrophila</name>
    <dbReference type="NCBI Taxonomy" id="1759441"/>
    <lineage>
        <taxon>Eukaryota</taxon>
        <taxon>Fungi</taxon>
        <taxon>Dikarya</taxon>
        <taxon>Basidiomycota</taxon>
        <taxon>Agaricomycotina</taxon>
        <taxon>Agaricomycetes</taxon>
        <taxon>Agaricomycetidae</taxon>
        <taxon>Atheliales</taxon>
        <taxon>Atheliaceae</taxon>
        <taxon>Athelia</taxon>
    </lineage>
</organism>
<dbReference type="Gene3D" id="2.40.70.10">
    <property type="entry name" value="Acid Proteases"/>
    <property type="match status" value="1"/>
</dbReference>
<proteinExistence type="inferred from homology"/>
<sequence>MVYANSLLALLTLAVSFTGVSAGPVPTNGKLATLPFKRSLNLSSFSDIVKADKGRAKALKSTSGGAKKRDTQISTPATNAATHYTAEIGVGSPPTQYTLLIDTGSSNTWIGANKAYTPTSSSVKTANNVSVSYGSGSFNGTEYTDTVTLGDGLVIAGQSIGVASSSTGLDGLDGILGIGPTDLTVGTLSPATSATIPTVTDNLFSQGIADTATIGISFEPTTSDNDANGELTFGGTDSSKFTGDITYVPITSTSPSNTYW</sequence>
<reference evidence="6 7" key="1">
    <citation type="journal article" date="2016" name="Mol. Biol. Evol.">
        <title>Comparative Genomics of Early-Diverging Mushroom-Forming Fungi Provides Insights into the Origins of Lignocellulose Decay Capabilities.</title>
        <authorList>
            <person name="Nagy L.G."/>
            <person name="Riley R."/>
            <person name="Tritt A."/>
            <person name="Adam C."/>
            <person name="Daum C."/>
            <person name="Floudas D."/>
            <person name="Sun H."/>
            <person name="Yadav J.S."/>
            <person name="Pangilinan J."/>
            <person name="Larsson K.H."/>
            <person name="Matsuura K."/>
            <person name="Barry K."/>
            <person name="Labutti K."/>
            <person name="Kuo R."/>
            <person name="Ohm R.A."/>
            <person name="Bhattacharya S.S."/>
            <person name="Shirouzu T."/>
            <person name="Yoshinaga Y."/>
            <person name="Martin F.M."/>
            <person name="Grigoriev I.V."/>
            <person name="Hibbett D.S."/>
        </authorList>
    </citation>
    <scope>NUCLEOTIDE SEQUENCE [LARGE SCALE GENOMIC DNA]</scope>
    <source>
        <strain evidence="6 7">CBS 109695</strain>
    </source>
</reference>
<keyword evidence="3 6" id="KW-0645">Protease</keyword>
<feature type="chain" id="PRO_5007878582" evidence="4">
    <location>
        <begin position="23"/>
        <end position="260"/>
    </location>
</feature>
<dbReference type="InterPro" id="IPR034164">
    <property type="entry name" value="Pepsin-like_dom"/>
</dbReference>
<dbReference type="GO" id="GO:0004190">
    <property type="term" value="F:aspartic-type endopeptidase activity"/>
    <property type="evidence" value="ECO:0007669"/>
    <property type="project" value="UniProtKB-KW"/>
</dbReference>
<dbReference type="Pfam" id="PF00026">
    <property type="entry name" value="Asp"/>
    <property type="match status" value="1"/>
</dbReference>
<dbReference type="InterPro" id="IPR001461">
    <property type="entry name" value="Aspartic_peptidase_A1"/>
</dbReference>
<dbReference type="CDD" id="cd05471">
    <property type="entry name" value="pepsin_like"/>
    <property type="match status" value="1"/>
</dbReference>
<dbReference type="EMBL" id="KV417512">
    <property type="protein sequence ID" value="KZP26871.1"/>
    <property type="molecule type" value="Genomic_DNA"/>
</dbReference>
<dbReference type="PANTHER" id="PTHR47966:SF51">
    <property type="entry name" value="BETA-SITE APP-CLEAVING ENZYME, ISOFORM A-RELATED"/>
    <property type="match status" value="1"/>
</dbReference>
<dbReference type="PRINTS" id="PR00792">
    <property type="entry name" value="PEPSIN"/>
</dbReference>
<accession>A0A166Q8D1</accession>
<evidence type="ECO:0000256" key="3">
    <source>
        <dbReference type="RuleBase" id="RU000454"/>
    </source>
</evidence>
<dbReference type="Proteomes" id="UP000076532">
    <property type="component" value="Unassembled WGS sequence"/>
</dbReference>
<dbReference type="GO" id="GO:0006508">
    <property type="term" value="P:proteolysis"/>
    <property type="evidence" value="ECO:0007669"/>
    <property type="project" value="UniProtKB-KW"/>
</dbReference>
<protein>
    <submittedName>
        <fullName evidence="6">Acid protease</fullName>
    </submittedName>
</protein>
<feature type="domain" description="Peptidase A1" evidence="5">
    <location>
        <begin position="84"/>
        <end position="260"/>
    </location>
</feature>
<evidence type="ECO:0000256" key="4">
    <source>
        <dbReference type="SAM" id="SignalP"/>
    </source>
</evidence>
<keyword evidence="3" id="KW-0378">Hydrolase</keyword>
<gene>
    <name evidence="6" type="ORF">FIBSPDRAFT_928522</name>
</gene>
<evidence type="ECO:0000259" key="5">
    <source>
        <dbReference type="PROSITE" id="PS51767"/>
    </source>
</evidence>